<feature type="region of interest" description="Disordered" evidence="1">
    <location>
        <begin position="1"/>
        <end position="20"/>
    </location>
</feature>
<reference evidence="5 6" key="1">
    <citation type="submission" date="2016-10" db="EMBL/GenBank/DDBJ databases">
        <authorList>
            <person name="de Groot N.N."/>
        </authorList>
    </citation>
    <scope>NUCLEOTIDE SEQUENCE [LARGE SCALE GENOMIC DNA]</scope>
    <source>
        <strain evidence="5 6">558</strain>
    </source>
</reference>
<dbReference type="AlphaFoldDB" id="A0A1H8G6Y2"/>
<dbReference type="Proteomes" id="UP000501053">
    <property type="component" value="Chromosome"/>
</dbReference>
<dbReference type="Proteomes" id="UP000199493">
    <property type="component" value="Unassembled WGS sequence"/>
</dbReference>
<feature type="domain" description="DUF1285" evidence="3">
    <location>
        <begin position="84"/>
        <end position="174"/>
    </location>
</feature>
<evidence type="ECO:0000259" key="3">
    <source>
        <dbReference type="Pfam" id="PF21028"/>
    </source>
</evidence>
<proteinExistence type="predicted"/>
<dbReference type="PIRSF" id="PIRSF029557">
    <property type="entry name" value="UCP029557"/>
    <property type="match status" value="1"/>
</dbReference>
<evidence type="ECO:0000313" key="4">
    <source>
        <dbReference type="EMBL" id="BCB70477.1"/>
    </source>
</evidence>
<dbReference type="InterPro" id="IPR048342">
    <property type="entry name" value="DUF1285_C"/>
</dbReference>
<dbReference type="EMBL" id="AP022869">
    <property type="protein sequence ID" value="BCB70477.1"/>
    <property type="molecule type" value="Genomic_DNA"/>
</dbReference>
<evidence type="ECO:0008006" key="8">
    <source>
        <dbReference type="Google" id="ProtNLM"/>
    </source>
</evidence>
<dbReference type="STRING" id="77097.SAMN04490369_10104"/>
<dbReference type="Pfam" id="PF21028">
    <property type="entry name" value="DUF1285_C"/>
    <property type="match status" value="1"/>
</dbReference>
<evidence type="ECO:0000259" key="2">
    <source>
        <dbReference type="Pfam" id="PF06938"/>
    </source>
</evidence>
<evidence type="ECO:0000313" key="5">
    <source>
        <dbReference type="EMBL" id="SEN39267.1"/>
    </source>
</evidence>
<keyword evidence="7" id="KW-1185">Reference proteome</keyword>
<evidence type="ECO:0000256" key="1">
    <source>
        <dbReference type="SAM" id="MobiDB-lite"/>
    </source>
</evidence>
<sequence>MSIDRLLQQSEGSASIPPVDTWQPALSGEMDILIQEDGSWLHEGQPFARPAIAKLLSSLLRLDADGYCLVTPVERWRIAVVDRPFVVVEADFHDGAWWLKTQFDDVVRLDAEHPMRLTASPSGEMAPECAIRFGLAARLHRNVFYRLVEQARVQENSSGQSECQLYSAGSWHLLGQWSDSVPSEAP</sequence>
<name>A0A1H8G6Y2_9GAMM</name>
<dbReference type="Gene3D" id="3.10.540.10">
    <property type="entry name" value="duf1285 like domain"/>
    <property type="match status" value="1"/>
</dbReference>
<reference evidence="4 7" key="2">
    <citation type="submission" date="2020-03" db="EMBL/GenBank/DDBJ databases">
        <title>Complete Genome Sequence of Halomonas meridiana strain Eplume2, isolated from hydrothermal-plume in the north east Pacific Ocean.</title>
        <authorList>
            <person name="Kurihara Y."/>
            <person name="Kawai S."/>
            <person name="Sakai A."/>
            <person name="Galipon J."/>
            <person name="Arakawa K."/>
        </authorList>
    </citation>
    <scope>NUCLEOTIDE SEQUENCE [LARGE SCALE GENOMIC DNA]</scope>
    <source>
        <strain evidence="4 7">Eplume2</strain>
    </source>
</reference>
<evidence type="ECO:0000313" key="6">
    <source>
        <dbReference type="Proteomes" id="UP000199493"/>
    </source>
</evidence>
<organism evidence="5 6">
    <name type="scientific">Vreelandella aquamarina</name>
    <dbReference type="NCBI Taxonomy" id="77097"/>
    <lineage>
        <taxon>Bacteria</taxon>
        <taxon>Pseudomonadati</taxon>
        <taxon>Pseudomonadota</taxon>
        <taxon>Gammaproteobacteria</taxon>
        <taxon>Oceanospirillales</taxon>
        <taxon>Halomonadaceae</taxon>
        <taxon>Vreelandella</taxon>
    </lineage>
</organism>
<dbReference type="InterPro" id="IPR010707">
    <property type="entry name" value="DUF1285"/>
</dbReference>
<dbReference type="Pfam" id="PF06938">
    <property type="entry name" value="DUF1285_N"/>
    <property type="match status" value="1"/>
</dbReference>
<protein>
    <recommendedName>
        <fullName evidence="8">DUF1285 domain-containing protein</fullName>
    </recommendedName>
</protein>
<gene>
    <name evidence="4" type="ORF">HMEPL2_08280</name>
    <name evidence="5" type="ORF">SAMN04490369_10104</name>
</gene>
<dbReference type="EMBL" id="FODB01000010">
    <property type="protein sequence ID" value="SEN39267.1"/>
    <property type="molecule type" value="Genomic_DNA"/>
</dbReference>
<feature type="domain" description="DUF1285" evidence="2">
    <location>
        <begin position="17"/>
        <end position="82"/>
    </location>
</feature>
<evidence type="ECO:0000313" key="7">
    <source>
        <dbReference type="Proteomes" id="UP000501053"/>
    </source>
</evidence>
<dbReference type="RefSeq" id="WP_089674952.1">
    <property type="nucleotide sequence ID" value="NZ_AP022869.1"/>
</dbReference>
<accession>A0A6F8XBK8</accession>
<dbReference type="InterPro" id="IPR048341">
    <property type="entry name" value="DUF1285_N"/>
</dbReference>
<dbReference type="InterPro" id="IPR023361">
    <property type="entry name" value="DUF1285_beta_roll_sf"/>
</dbReference>
<dbReference type="Gene3D" id="2.30.270.10">
    <property type="entry name" value="duf1285 protein"/>
    <property type="match status" value="1"/>
</dbReference>
<accession>A0A1H8G6Y2</accession>